<evidence type="ECO:0000256" key="7">
    <source>
        <dbReference type="ARBA" id="ARBA00022519"/>
    </source>
</evidence>
<dbReference type="Proteomes" id="UP000228621">
    <property type="component" value="Unassembled WGS sequence"/>
</dbReference>
<dbReference type="GO" id="GO:0022857">
    <property type="term" value="F:transmembrane transporter activity"/>
    <property type="evidence" value="ECO:0007669"/>
    <property type="project" value="InterPro"/>
</dbReference>
<evidence type="ECO:0000256" key="4">
    <source>
        <dbReference type="ARBA" id="ARBA00011471"/>
    </source>
</evidence>
<keyword evidence="10 13" id="KW-1133">Transmembrane helix</keyword>
<dbReference type="AlphaFoldDB" id="A0A2A5JW58"/>
<keyword evidence="11 13" id="KW-0472">Membrane</keyword>
<protein>
    <submittedName>
        <fullName evidence="14">Biopolymer transporter ExbD</fullName>
    </submittedName>
</protein>
<comment type="caution">
    <text evidence="14">The sequence shown here is derived from an EMBL/GenBank/DDBJ whole genome shotgun (WGS) entry which is preliminary data.</text>
</comment>
<dbReference type="OrthoDB" id="9798629at2"/>
<sequence>MAFGQGFEDDDEVMAEINMTPLVDVMLVLLIIFIITMPVITQSIEVELPKAAQQETSSEVVPDSIDVIVQANGDIQWQHQSVTLAQLEQKLAEVAMQSPQPPIQLQGAAKVPYENVVKVMAMAQKSGVNSLNFVTQTE</sequence>
<comment type="similarity">
    <text evidence="3 12">Belongs to the ExbD/TolR family.</text>
</comment>
<keyword evidence="15" id="KW-1185">Reference proteome</keyword>
<accession>A0A2A5JW58</accession>
<dbReference type="RefSeq" id="WP_099640100.1">
    <property type="nucleotide sequence ID" value="NZ_NKHF01000001.1"/>
</dbReference>
<keyword evidence="8 12" id="KW-0812">Transmembrane</keyword>
<name>A0A2A5JW58_PSEO7</name>
<reference evidence="15" key="1">
    <citation type="journal article" date="2019" name="Genome Announc.">
        <title>Draft Genome Sequence of Pseudoalteromonas piscicida Strain 36Y ROTHPW, an Hypersaline Seawater Isolate from the South Coast of Sonora, Mexico.</title>
        <authorList>
            <person name="Sanchez-Diaz R."/>
            <person name="Molina-Garza Z.J."/>
            <person name="Cruz-Suarez L.E."/>
            <person name="Selvin J."/>
            <person name="Kiran G.S."/>
            <person name="Ibarra-Gamez J.C."/>
            <person name="Gomez-Gil B."/>
            <person name="Galaviz-Silva L."/>
        </authorList>
    </citation>
    <scope>NUCLEOTIDE SEQUENCE [LARGE SCALE GENOMIC DNA]</scope>
    <source>
        <strain evidence="15">36Y_RITHPW</strain>
    </source>
</reference>
<evidence type="ECO:0000256" key="3">
    <source>
        <dbReference type="ARBA" id="ARBA00005811"/>
    </source>
</evidence>
<dbReference type="EMBL" id="NKHF01000001">
    <property type="protein sequence ID" value="PCK33702.1"/>
    <property type="molecule type" value="Genomic_DNA"/>
</dbReference>
<dbReference type="PANTHER" id="PTHR30558">
    <property type="entry name" value="EXBD MEMBRANE COMPONENT OF PMF-DRIVEN MACROMOLECULE IMPORT SYSTEM"/>
    <property type="match status" value="1"/>
</dbReference>
<comment type="subunit">
    <text evidence="4">The accessory proteins ExbB and ExbD seem to form a complex with TonB.</text>
</comment>
<evidence type="ECO:0000256" key="9">
    <source>
        <dbReference type="ARBA" id="ARBA00022927"/>
    </source>
</evidence>
<dbReference type="InterPro" id="IPR003400">
    <property type="entry name" value="ExbD"/>
</dbReference>
<evidence type="ECO:0000256" key="10">
    <source>
        <dbReference type="ARBA" id="ARBA00022989"/>
    </source>
</evidence>
<dbReference type="PANTHER" id="PTHR30558:SF12">
    <property type="entry name" value="BIOPOLYMER TRANSPORT PROTEIN EXBD"/>
    <property type="match status" value="1"/>
</dbReference>
<dbReference type="GO" id="GO:0015031">
    <property type="term" value="P:protein transport"/>
    <property type="evidence" value="ECO:0007669"/>
    <property type="project" value="UniProtKB-KW"/>
</dbReference>
<comment type="function">
    <text evidence="1">Involved in the TonB-dependent energy-dependent transport of various receptor-bound substrates.</text>
</comment>
<dbReference type="GO" id="GO:0005886">
    <property type="term" value="C:plasma membrane"/>
    <property type="evidence" value="ECO:0007669"/>
    <property type="project" value="UniProtKB-SubCell"/>
</dbReference>
<proteinExistence type="inferred from homology"/>
<comment type="subcellular location">
    <subcellularLocation>
        <location evidence="2">Cell inner membrane</location>
        <topology evidence="2">Single-pass type II membrane protein</topology>
    </subcellularLocation>
    <subcellularLocation>
        <location evidence="12">Cell membrane</location>
        <topology evidence="12">Single-pass type II membrane protein</topology>
    </subcellularLocation>
</comment>
<dbReference type="Gene3D" id="3.30.420.270">
    <property type="match status" value="1"/>
</dbReference>
<keyword evidence="7" id="KW-0997">Cell inner membrane</keyword>
<evidence type="ECO:0000256" key="11">
    <source>
        <dbReference type="ARBA" id="ARBA00023136"/>
    </source>
</evidence>
<gene>
    <name evidence="14" type="ORF">CEX98_00020</name>
</gene>
<feature type="transmembrane region" description="Helical" evidence="13">
    <location>
        <begin position="20"/>
        <end position="40"/>
    </location>
</feature>
<organism evidence="14 15">
    <name type="scientific">Pseudoalteromonas piscicida</name>
    <dbReference type="NCBI Taxonomy" id="43662"/>
    <lineage>
        <taxon>Bacteria</taxon>
        <taxon>Pseudomonadati</taxon>
        <taxon>Pseudomonadota</taxon>
        <taxon>Gammaproteobacteria</taxon>
        <taxon>Alteromonadales</taxon>
        <taxon>Pseudoalteromonadaceae</taxon>
        <taxon>Pseudoalteromonas</taxon>
    </lineage>
</organism>
<evidence type="ECO:0000313" key="14">
    <source>
        <dbReference type="EMBL" id="PCK33702.1"/>
    </source>
</evidence>
<evidence type="ECO:0000256" key="6">
    <source>
        <dbReference type="ARBA" id="ARBA00022475"/>
    </source>
</evidence>
<evidence type="ECO:0000256" key="13">
    <source>
        <dbReference type="SAM" id="Phobius"/>
    </source>
</evidence>
<keyword evidence="6" id="KW-1003">Cell membrane</keyword>
<evidence type="ECO:0000256" key="8">
    <source>
        <dbReference type="ARBA" id="ARBA00022692"/>
    </source>
</evidence>
<evidence type="ECO:0000256" key="2">
    <source>
        <dbReference type="ARBA" id="ARBA00004249"/>
    </source>
</evidence>
<evidence type="ECO:0000256" key="1">
    <source>
        <dbReference type="ARBA" id="ARBA00003540"/>
    </source>
</evidence>
<keyword evidence="5 12" id="KW-0813">Transport</keyword>
<evidence type="ECO:0000313" key="15">
    <source>
        <dbReference type="Proteomes" id="UP000228621"/>
    </source>
</evidence>
<evidence type="ECO:0000256" key="12">
    <source>
        <dbReference type="RuleBase" id="RU003879"/>
    </source>
</evidence>
<keyword evidence="9 12" id="KW-0653">Protein transport</keyword>
<dbReference type="Pfam" id="PF02472">
    <property type="entry name" value="ExbD"/>
    <property type="match status" value="1"/>
</dbReference>
<evidence type="ECO:0000256" key="5">
    <source>
        <dbReference type="ARBA" id="ARBA00022448"/>
    </source>
</evidence>